<reference evidence="1 2" key="1">
    <citation type="submission" date="2024-06" db="EMBL/GenBank/DDBJ databases">
        <title>The draft genome of Grus japonensis, version 3.</title>
        <authorList>
            <person name="Nabeshima K."/>
            <person name="Suzuki S."/>
            <person name="Onuma M."/>
        </authorList>
    </citation>
    <scope>NUCLEOTIDE SEQUENCE [LARGE SCALE GENOMIC DNA]</scope>
    <source>
        <strain evidence="1 2">451A</strain>
    </source>
</reference>
<dbReference type="AlphaFoldDB" id="A0ABC9XNL0"/>
<dbReference type="EMBL" id="BAAFJT010000022">
    <property type="protein sequence ID" value="GAB0199293.1"/>
    <property type="molecule type" value="Genomic_DNA"/>
</dbReference>
<proteinExistence type="predicted"/>
<gene>
    <name evidence="1" type="ORF">GRJ2_002394700</name>
</gene>
<keyword evidence="2" id="KW-1185">Reference proteome</keyword>
<name>A0ABC9XNL0_GRUJA</name>
<organism evidence="1 2">
    <name type="scientific">Grus japonensis</name>
    <name type="common">Japanese crane</name>
    <name type="synonym">Red-crowned crane</name>
    <dbReference type="NCBI Taxonomy" id="30415"/>
    <lineage>
        <taxon>Eukaryota</taxon>
        <taxon>Metazoa</taxon>
        <taxon>Chordata</taxon>
        <taxon>Craniata</taxon>
        <taxon>Vertebrata</taxon>
        <taxon>Euteleostomi</taxon>
        <taxon>Archelosauria</taxon>
        <taxon>Archosauria</taxon>
        <taxon>Dinosauria</taxon>
        <taxon>Saurischia</taxon>
        <taxon>Theropoda</taxon>
        <taxon>Coelurosauria</taxon>
        <taxon>Aves</taxon>
        <taxon>Neognathae</taxon>
        <taxon>Neoaves</taxon>
        <taxon>Gruiformes</taxon>
        <taxon>Gruidae</taxon>
        <taxon>Grus</taxon>
    </lineage>
</organism>
<protein>
    <submittedName>
        <fullName evidence="1">Uncharacterized protein</fullName>
    </submittedName>
</protein>
<sequence length="176" mass="19242">MLLTSEEELLDDAKFKGNLACSNQETVDLKILRGLTKRNRMTAVPDFPDILVSSGTYLLGRTSWGTAPECTGSQESWLTFKDRFIIPHAWSLQYVESEDEEEAGKGHTTNTEDDHGLVVRSASTSQGQEIWCISKEVADVPVPTVSQIGGKCHTFSICTAYLNVMAPNSVPVASST</sequence>
<comment type="caution">
    <text evidence="1">The sequence shown here is derived from an EMBL/GenBank/DDBJ whole genome shotgun (WGS) entry which is preliminary data.</text>
</comment>
<evidence type="ECO:0000313" key="2">
    <source>
        <dbReference type="Proteomes" id="UP001623348"/>
    </source>
</evidence>
<accession>A0ABC9XNL0</accession>
<dbReference type="Proteomes" id="UP001623348">
    <property type="component" value="Unassembled WGS sequence"/>
</dbReference>
<evidence type="ECO:0000313" key="1">
    <source>
        <dbReference type="EMBL" id="GAB0199293.1"/>
    </source>
</evidence>